<evidence type="ECO:0000313" key="1">
    <source>
        <dbReference type="EMBL" id="MBD8502749.1"/>
    </source>
</evidence>
<evidence type="ECO:0000313" key="2">
    <source>
        <dbReference type="Proteomes" id="UP000603602"/>
    </source>
</evidence>
<sequence>MLALDVWAWGKQPGGGRARCLVPEDREIEEIDFWFLAGIDVLVAWSSAVTAGSRLMALVKALLAVEPQRLLLLDMAAEPCPAWQWIKSVERGIEVQP</sequence>
<dbReference type="RefSeq" id="WP_187717511.1">
    <property type="nucleotide sequence ID" value="NZ_JACTAH010000001.1"/>
</dbReference>
<keyword evidence="2" id="KW-1185">Reference proteome</keyword>
<comment type="caution">
    <text evidence="1">The sequence shown here is derived from an EMBL/GenBank/DDBJ whole genome shotgun (WGS) entry which is preliminary data.</text>
</comment>
<reference evidence="2" key="1">
    <citation type="submission" date="2023-07" db="EMBL/GenBank/DDBJ databases">
        <title>Thauera sp. CAU 1555 isolated from sand of Yaerae Beach.</title>
        <authorList>
            <person name="Kim W."/>
        </authorList>
    </citation>
    <scope>NUCLEOTIDE SEQUENCE [LARGE SCALE GENOMIC DNA]</scope>
    <source>
        <strain evidence="2">CAU 1555</strain>
    </source>
</reference>
<proteinExistence type="predicted"/>
<organism evidence="1 2">
    <name type="scientific">Thauera sedimentorum</name>
    <dbReference type="NCBI Taxonomy" id="2767595"/>
    <lineage>
        <taxon>Bacteria</taxon>
        <taxon>Pseudomonadati</taxon>
        <taxon>Pseudomonadota</taxon>
        <taxon>Betaproteobacteria</taxon>
        <taxon>Rhodocyclales</taxon>
        <taxon>Zoogloeaceae</taxon>
        <taxon>Thauera</taxon>
    </lineage>
</organism>
<accession>A0ABR9B8S0</accession>
<dbReference type="EMBL" id="JACYTO010000001">
    <property type="protein sequence ID" value="MBD8502749.1"/>
    <property type="molecule type" value="Genomic_DNA"/>
</dbReference>
<name>A0ABR9B8S0_9RHOO</name>
<dbReference type="Proteomes" id="UP000603602">
    <property type="component" value="Unassembled WGS sequence"/>
</dbReference>
<gene>
    <name evidence="1" type="ORF">IFO67_07600</name>
</gene>
<protein>
    <submittedName>
        <fullName evidence="1">Uncharacterized protein</fullName>
    </submittedName>
</protein>